<feature type="binding site" evidence="11">
    <location>
        <position position="132"/>
    </location>
    <ligand>
        <name>D-threo-isocitrate</name>
        <dbReference type="ChEBI" id="CHEBI:15562"/>
    </ligand>
</feature>
<dbReference type="PROSITE" id="PS00470">
    <property type="entry name" value="IDH_IMDH"/>
    <property type="match status" value="1"/>
</dbReference>
<comment type="cofactor">
    <cofactor evidence="1">
        <name>Mn(2+)</name>
        <dbReference type="ChEBI" id="CHEBI:29035"/>
    </cofactor>
</comment>
<dbReference type="InterPro" id="IPR004790">
    <property type="entry name" value="Isocitrate_DH_NADP"/>
</dbReference>
<feature type="binding site" evidence="13">
    <location>
        <position position="258"/>
    </location>
    <ligand>
        <name>NADP(+)</name>
        <dbReference type="ChEBI" id="CHEBI:58349"/>
    </ligand>
</feature>
<dbReference type="PANTHER" id="PTHR11822:SF21">
    <property type="entry name" value="ISOCITRATE DEHYDROGENASE [NADP], MITOCHONDRIAL"/>
    <property type="match status" value="1"/>
</dbReference>
<dbReference type="Pfam" id="PF00180">
    <property type="entry name" value="Iso_dh"/>
    <property type="match status" value="1"/>
</dbReference>
<evidence type="ECO:0000256" key="1">
    <source>
        <dbReference type="ARBA" id="ARBA00001936"/>
    </source>
</evidence>
<evidence type="ECO:0000256" key="8">
    <source>
        <dbReference type="ARBA" id="ARBA00023211"/>
    </source>
</evidence>
<reference evidence="15" key="1">
    <citation type="journal article" date="2021" name="PeerJ">
        <title>Extensive microbial diversity within the chicken gut microbiome revealed by metagenomics and culture.</title>
        <authorList>
            <person name="Gilroy R."/>
            <person name="Ravi A."/>
            <person name="Getino M."/>
            <person name="Pursley I."/>
            <person name="Horton D.L."/>
            <person name="Alikhan N.F."/>
            <person name="Baker D."/>
            <person name="Gharbi K."/>
            <person name="Hall N."/>
            <person name="Watson M."/>
            <person name="Adriaenssens E.M."/>
            <person name="Foster-Nyarko E."/>
            <person name="Jarju S."/>
            <person name="Secka A."/>
            <person name="Antonio M."/>
            <person name="Oren A."/>
            <person name="Chaudhuri R.R."/>
            <person name="La Ragione R."/>
            <person name="Hildebrand F."/>
            <person name="Pallen M.J."/>
        </authorList>
    </citation>
    <scope>NUCLEOTIDE SEQUENCE</scope>
    <source>
        <strain evidence="15">CHK198-12963</strain>
    </source>
</reference>
<feature type="binding site" evidence="13">
    <location>
        <begin position="307"/>
        <end position="312"/>
    </location>
    <ligand>
        <name>NADP(+)</name>
        <dbReference type="ChEBI" id="CHEBI:58349"/>
    </ligand>
</feature>
<feature type="binding site" evidence="13">
    <location>
        <position position="82"/>
    </location>
    <ligand>
        <name>NADP(+)</name>
        <dbReference type="ChEBI" id="CHEBI:58349"/>
    </ligand>
</feature>
<feature type="binding site" evidence="13">
    <location>
        <position position="325"/>
    </location>
    <ligand>
        <name>NADP(+)</name>
        <dbReference type="ChEBI" id="CHEBI:58349"/>
    </ligand>
</feature>
<dbReference type="InterPro" id="IPR019818">
    <property type="entry name" value="IsoCit/isopropylmalate_DH_CS"/>
</dbReference>
<dbReference type="GO" id="GO:0000287">
    <property type="term" value="F:magnesium ion binding"/>
    <property type="evidence" value="ECO:0007669"/>
    <property type="project" value="InterPro"/>
</dbReference>
<dbReference type="PIRSF" id="PIRSF000108">
    <property type="entry name" value="IDH_NADP"/>
    <property type="match status" value="1"/>
</dbReference>
<sequence length="402" mass="45513">MVQIEMSTPLVEMDGDEMAAILWKETKEQLILPFVNLKVEYYDLGIRNRDATEDQVTIDSAEATKKYGVAVKCATITPNLERVQEYNLKKMWKSPNATIRAALDGTVFRAPILIKGIEPYVKSWKKPITLARHAYGDLYRAAEMRIDRPGKCELVFTDENGQETRQLVHQFTAPGVVSGSHNLDASIWNFARCCMNYALDVKENLLFSAKDTISKVYDRQFREIFKQVFMDEYVEAFNQAGITYEYCLIDDAVSKAIKNEGGYVWACQNYDGDVMSDMLATAYGSAAMMTSVLVSPGGQYEYEAAHGTVRRHYYRYLEGGVAYTNPLAIIFAWGSALEKRGELDGNIPLRDFGRLLRQVTVRTVESGIMTADLKKVTTIPNPHVVTGLRFIELVQKKLMEEF</sequence>
<organism evidence="15 16">
    <name type="scientific">Candidatus Enterocloster excrementigallinarum</name>
    <dbReference type="NCBI Taxonomy" id="2838558"/>
    <lineage>
        <taxon>Bacteria</taxon>
        <taxon>Bacillati</taxon>
        <taxon>Bacillota</taxon>
        <taxon>Clostridia</taxon>
        <taxon>Lachnospirales</taxon>
        <taxon>Lachnospiraceae</taxon>
        <taxon>Enterocloster</taxon>
    </lineage>
</organism>
<comment type="catalytic activity">
    <reaction evidence="9">
        <text>D-threo-isocitrate + NADP(+) = 2-oxoglutarate + CO2 + NADPH</text>
        <dbReference type="Rhea" id="RHEA:19629"/>
        <dbReference type="ChEBI" id="CHEBI:15562"/>
        <dbReference type="ChEBI" id="CHEBI:16526"/>
        <dbReference type="ChEBI" id="CHEBI:16810"/>
        <dbReference type="ChEBI" id="CHEBI:57783"/>
        <dbReference type="ChEBI" id="CHEBI:58349"/>
        <dbReference type="EC" id="1.1.1.42"/>
    </reaction>
</comment>
<dbReference type="PANTHER" id="PTHR11822">
    <property type="entry name" value="NADP-SPECIFIC ISOCITRATE DEHYDROGENASE"/>
    <property type="match status" value="1"/>
</dbReference>
<dbReference type="NCBIfam" id="TIGR00127">
    <property type="entry name" value="nadp_idh_euk"/>
    <property type="match status" value="1"/>
</dbReference>
<feature type="binding site" evidence="11">
    <location>
        <position position="109"/>
    </location>
    <ligand>
        <name>D-threo-isocitrate</name>
        <dbReference type="ChEBI" id="CHEBI:15562"/>
    </ligand>
</feature>
<feature type="domain" description="Isopropylmalate dehydrogenase-like" evidence="14">
    <location>
        <begin position="9"/>
        <end position="394"/>
    </location>
</feature>
<name>A0A9D2TE83_9FIRM</name>
<evidence type="ECO:0000256" key="3">
    <source>
        <dbReference type="ARBA" id="ARBA00022532"/>
    </source>
</evidence>
<evidence type="ECO:0000256" key="9">
    <source>
        <dbReference type="PIRNR" id="PIRNR000108"/>
    </source>
</evidence>
<keyword evidence="5 9" id="KW-0460">Magnesium</keyword>
<dbReference type="GO" id="GO:0006099">
    <property type="term" value="P:tricarboxylic acid cycle"/>
    <property type="evidence" value="ECO:0007669"/>
    <property type="project" value="UniProtKB-KW"/>
</dbReference>
<proteinExistence type="inferred from homology"/>
<evidence type="ECO:0000259" key="14">
    <source>
        <dbReference type="SMART" id="SM01329"/>
    </source>
</evidence>
<protein>
    <recommendedName>
        <fullName evidence="9">Isocitrate dehydrogenase [NADP]</fullName>
        <ecNumber evidence="9">1.1.1.42</ecNumber>
    </recommendedName>
</protein>
<comment type="similarity">
    <text evidence="2 9">Belongs to the isocitrate and isopropylmalate dehydrogenases family.</text>
</comment>
<feature type="binding site" evidence="12">
    <location>
        <position position="250"/>
    </location>
    <ligand>
        <name>Mn(2+)</name>
        <dbReference type="ChEBI" id="CHEBI:29035"/>
    </ligand>
</feature>
<evidence type="ECO:0000256" key="7">
    <source>
        <dbReference type="ARBA" id="ARBA00023002"/>
    </source>
</evidence>
<dbReference type="GO" id="GO:0006102">
    <property type="term" value="P:isocitrate metabolic process"/>
    <property type="evidence" value="ECO:0007669"/>
    <property type="project" value="UniProtKB-UniRule"/>
</dbReference>
<evidence type="ECO:0000256" key="10">
    <source>
        <dbReference type="PIRSR" id="PIRSR000108-1"/>
    </source>
</evidence>
<feature type="site" description="Critical for catalysis" evidence="10">
    <location>
        <position position="139"/>
    </location>
</feature>
<evidence type="ECO:0000256" key="6">
    <source>
        <dbReference type="ARBA" id="ARBA00022857"/>
    </source>
</evidence>
<feature type="binding site" evidence="13">
    <location>
        <begin position="75"/>
        <end position="77"/>
    </location>
    <ligand>
        <name>NADP(+)</name>
        <dbReference type="ChEBI" id="CHEBI:58349"/>
    </ligand>
</feature>
<evidence type="ECO:0000313" key="16">
    <source>
        <dbReference type="Proteomes" id="UP000823863"/>
    </source>
</evidence>
<evidence type="ECO:0000313" key="15">
    <source>
        <dbReference type="EMBL" id="HJC67135.1"/>
    </source>
</evidence>
<dbReference type="GO" id="GO:0051287">
    <property type="term" value="F:NAD binding"/>
    <property type="evidence" value="ECO:0007669"/>
    <property type="project" value="InterPro"/>
</dbReference>
<dbReference type="Proteomes" id="UP000823863">
    <property type="component" value="Unassembled WGS sequence"/>
</dbReference>
<feature type="binding site" evidence="12">
    <location>
        <position position="273"/>
    </location>
    <ligand>
        <name>Mn(2+)</name>
        <dbReference type="ChEBI" id="CHEBI:29035"/>
    </ligand>
</feature>
<evidence type="ECO:0000256" key="5">
    <source>
        <dbReference type="ARBA" id="ARBA00022842"/>
    </source>
</evidence>
<comment type="cofactor">
    <cofactor evidence="9 12">
        <name>Mg(2+)</name>
        <dbReference type="ChEBI" id="CHEBI:18420"/>
    </cofactor>
    <cofactor evidence="9 12">
        <name>Mn(2+)</name>
        <dbReference type="ChEBI" id="CHEBI:29035"/>
    </cofactor>
    <text evidence="9 12">Binds 1 Mg(2+) or Mn(2+) ion per subunit.</text>
</comment>
<accession>A0A9D2TE83</accession>
<keyword evidence="4 9" id="KW-0479">Metal-binding</keyword>
<keyword evidence="7 9" id="KW-0560">Oxidoreductase</keyword>
<comment type="caution">
    <text evidence="15">The sequence shown here is derived from an EMBL/GenBank/DDBJ whole genome shotgun (WGS) entry which is preliminary data.</text>
</comment>
<feature type="site" description="Critical for catalysis" evidence="10">
    <location>
        <position position="210"/>
    </location>
</feature>
<dbReference type="SUPFAM" id="SSF53659">
    <property type="entry name" value="Isocitrate/Isopropylmalate dehydrogenase-like"/>
    <property type="match status" value="1"/>
</dbReference>
<dbReference type="InterPro" id="IPR024084">
    <property type="entry name" value="IsoPropMal-DH-like_dom"/>
</dbReference>
<evidence type="ECO:0000256" key="11">
    <source>
        <dbReference type="PIRSR" id="PIRSR000108-2"/>
    </source>
</evidence>
<dbReference type="AlphaFoldDB" id="A0A9D2TE83"/>
<evidence type="ECO:0000256" key="13">
    <source>
        <dbReference type="PIRSR" id="PIRSR000108-4"/>
    </source>
</evidence>
<evidence type="ECO:0000256" key="4">
    <source>
        <dbReference type="ARBA" id="ARBA00022723"/>
    </source>
</evidence>
<dbReference type="EMBL" id="DWWB01000055">
    <property type="protein sequence ID" value="HJC67135.1"/>
    <property type="molecule type" value="Genomic_DNA"/>
</dbReference>
<keyword evidence="3 9" id="KW-0816">Tricarboxylic acid cycle</keyword>
<dbReference type="Gene3D" id="3.40.718.10">
    <property type="entry name" value="Isopropylmalate Dehydrogenase"/>
    <property type="match status" value="1"/>
</dbReference>
<dbReference type="EC" id="1.1.1.42" evidence="9"/>
<dbReference type="GO" id="GO:0004450">
    <property type="term" value="F:isocitrate dehydrogenase (NADP+) activity"/>
    <property type="evidence" value="ECO:0007669"/>
    <property type="project" value="UniProtKB-UniRule"/>
</dbReference>
<feature type="binding site" evidence="11">
    <location>
        <position position="77"/>
    </location>
    <ligand>
        <name>D-threo-isocitrate</name>
        <dbReference type="ChEBI" id="CHEBI:15562"/>
    </ligand>
</feature>
<feature type="binding site" evidence="11">
    <location>
        <begin position="94"/>
        <end position="100"/>
    </location>
    <ligand>
        <name>D-threo-isocitrate</name>
        <dbReference type="ChEBI" id="CHEBI:15562"/>
    </ligand>
</feature>
<evidence type="ECO:0000256" key="12">
    <source>
        <dbReference type="PIRSR" id="PIRSR000108-3"/>
    </source>
</evidence>
<dbReference type="SMART" id="SM01329">
    <property type="entry name" value="Iso_dh"/>
    <property type="match status" value="1"/>
</dbReference>
<keyword evidence="8 9" id="KW-0464">Manganese</keyword>
<evidence type="ECO:0000256" key="2">
    <source>
        <dbReference type="ARBA" id="ARBA00007769"/>
    </source>
</evidence>
<gene>
    <name evidence="15" type="ORF">H9931_10540</name>
</gene>
<keyword evidence="6 9" id="KW-0521">NADP</keyword>
<dbReference type="NCBIfam" id="NF006156">
    <property type="entry name" value="PRK08299.1"/>
    <property type="match status" value="1"/>
</dbReference>
<reference evidence="15" key="2">
    <citation type="submission" date="2021-04" db="EMBL/GenBank/DDBJ databases">
        <authorList>
            <person name="Gilroy R."/>
        </authorList>
    </citation>
    <scope>NUCLEOTIDE SEQUENCE</scope>
    <source>
        <strain evidence="15">CHK198-12963</strain>
    </source>
</reference>